<reference evidence="2" key="1">
    <citation type="journal article" date="2020" name="mSystems">
        <title>Genome- and Community-Level Interaction Insights into Carbon Utilization and Element Cycling Functions of Hydrothermarchaeota in Hydrothermal Sediment.</title>
        <authorList>
            <person name="Zhou Z."/>
            <person name="Liu Y."/>
            <person name="Xu W."/>
            <person name="Pan J."/>
            <person name="Luo Z.H."/>
            <person name="Li M."/>
        </authorList>
    </citation>
    <scope>NUCLEOTIDE SEQUENCE [LARGE SCALE GENOMIC DNA]</scope>
    <source>
        <strain evidence="2">SpSt-86</strain>
    </source>
</reference>
<organism evidence="2">
    <name type="scientific">Pseudothermotoga hypogea</name>
    <dbReference type="NCBI Taxonomy" id="57487"/>
    <lineage>
        <taxon>Bacteria</taxon>
        <taxon>Thermotogati</taxon>
        <taxon>Thermotogota</taxon>
        <taxon>Thermotogae</taxon>
        <taxon>Thermotogales</taxon>
        <taxon>Thermotogaceae</taxon>
        <taxon>Pseudothermotoga</taxon>
    </lineage>
</organism>
<name>A0A832I577_9THEM</name>
<dbReference type="Pfam" id="PF22422">
    <property type="entry name" value="MGH1-like_GH"/>
    <property type="match status" value="1"/>
</dbReference>
<comment type="caution">
    <text evidence="2">The sequence shown here is derived from an EMBL/GenBank/DDBJ whole genome shotgun (WGS) entry which is preliminary data.</text>
</comment>
<dbReference type="AlphaFoldDB" id="A0A832I577"/>
<dbReference type="PANTHER" id="PTHR34987">
    <property type="entry name" value="C, PUTATIVE (AFU_ORTHOLOGUE AFUA_3G02880)-RELATED"/>
    <property type="match status" value="1"/>
</dbReference>
<dbReference type="InterPro" id="IPR012341">
    <property type="entry name" value="6hp_glycosidase-like_sf"/>
</dbReference>
<accession>A0A832I577</accession>
<dbReference type="PANTHER" id="PTHR34987:SF4">
    <property type="entry name" value="ALPHA-L-RHAMNOSIDASE C-TERMINAL DOMAIN-CONTAINING PROTEIN"/>
    <property type="match status" value="1"/>
</dbReference>
<evidence type="ECO:0000259" key="1">
    <source>
        <dbReference type="Pfam" id="PF22422"/>
    </source>
</evidence>
<dbReference type="EMBL" id="DTKQ01000012">
    <property type="protein sequence ID" value="HGZ78605.1"/>
    <property type="molecule type" value="Genomic_DNA"/>
</dbReference>
<proteinExistence type="predicted"/>
<gene>
    <name evidence="2" type="ORF">ENW55_01300</name>
</gene>
<evidence type="ECO:0000313" key="2">
    <source>
        <dbReference type="EMBL" id="HGZ78605.1"/>
    </source>
</evidence>
<dbReference type="GO" id="GO:0005975">
    <property type="term" value="P:carbohydrate metabolic process"/>
    <property type="evidence" value="ECO:0007669"/>
    <property type="project" value="InterPro"/>
</dbReference>
<dbReference type="InterPro" id="IPR054491">
    <property type="entry name" value="MGH1-like_GH"/>
</dbReference>
<dbReference type="SUPFAM" id="SSF48208">
    <property type="entry name" value="Six-hairpin glycosidases"/>
    <property type="match status" value="1"/>
</dbReference>
<protein>
    <recommendedName>
        <fullName evidence="1">Mannosylglycerate hydrolase MGH1-like glycoside hydrolase domain-containing protein</fullName>
    </recommendedName>
</protein>
<sequence length="791" mass="90918">MKKTFKTRQRLYLESMGKRSCMMGFFGQGWEVWSWPVKLIANLKTSVWIPKTMDTHDLTLFTNDIVFRPEIVKISYAHPLFELEERAFAPINFPGCFLIYDVNASTDLEMIFSFKPELNLMWPGSIGGQYCHWSDSLNGFLISEPTDSFSAIVRSVGAIKYSKEGDHAFSDNPHTFKLHVSRGVNRFVVSIVGGAMGKKACQELLKIEEGLDQEIEKANEHYRNYSSSTLRIETPDEELNEFFEWGKLSMLKGLIENPNLGEGLIAGVGPSGKSTRAGFAWFFAGDASINSLSICGFNDVETVKKSLAFYFSFQNEEGRIPHEISQSHGFIDWFNKYKGFAFLHADTTAWFLLACANYVLHTGDTKFVEEYREKILKALRFYDSLCDETGLIVNYRAGLGALEISDFRRSKYEIYTSGIYLAAMKKLERVFERMGEEEVCRELREKIEKVETSIERFFWDEVKGSYFLSINASDQLFPYLTPWPAFPISFGVLDPDRSKRSMRKMLRSDVITRWGARSIEVCEHYDPINYNLGSVWYFINGFVAKAAYETDHILEGWQIVKAALRAFSEENSTHLSELFSGDVFAPIITAVPHQLFSVGPILWSVMEGTFGLEVDAFEKILCFRPRVPIHWERFVIDNVKVADSTVRIEFVRKGKSFEYRFKNLSRKPIKVTFEPKKPRFGEIVAETPFEFVLEDEFSVRYNLQGIDYALEYTNLRFGLSNAKPAILSEIKSENSFQLECENVNDSVIYFFCPEGFAVRTEPDLTVSRLDDFLYRVETTGTKNLKITFRKI</sequence>
<feature type="domain" description="Mannosylglycerate hydrolase MGH1-like glycoside hydrolase" evidence="1">
    <location>
        <begin position="413"/>
        <end position="552"/>
    </location>
</feature>
<dbReference type="Gene3D" id="1.50.10.10">
    <property type="match status" value="1"/>
</dbReference>
<dbReference type="InterPro" id="IPR008928">
    <property type="entry name" value="6-hairpin_glycosidase_sf"/>
</dbReference>